<dbReference type="EMBL" id="JARKIF010000001">
    <property type="protein sequence ID" value="KAJ7650313.1"/>
    <property type="molecule type" value="Genomic_DNA"/>
</dbReference>
<protein>
    <submittedName>
        <fullName evidence="1">Uncharacterized protein</fullName>
    </submittedName>
</protein>
<evidence type="ECO:0000313" key="1">
    <source>
        <dbReference type="EMBL" id="KAJ7650313.1"/>
    </source>
</evidence>
<organism evidence="1 2">
    <name type="scientific">Roridomyces roridus</name>
    <dbReference type="NCBI Taxonomy" id="1738132"/>
    <lineage>
        <taxon>Eukaryota</taxon>
        <taxon>Fungi</taxon>
        <taxon>Dikarya</taxon>
        <taxon>Basidiomycota</taxon>
        <taxon>Agaricomycotina</taxon>
        <taxon>Agaricomycetes</taxon>
        <taxon>Agaricomycetidae</taxon>
        <taxon>Agaricales</taxon>
        <taxon>Marasmiineae</taxon>
        <taxon>Mycenaceae</taxon>
        <taxon>Roridomyces</taxon>
    </lineage>
</organism>
<gene>
    <name evidence="1" type="ORF">FB45DRAFT_997362</name>
</gene>
<dbReference type="Proteomes" id="UP001221142">
    <property type="component" value="Unassembled WGS sequence"/>
</dbReference>
<reference evidence="1" key="1">
    <citation type="submission" date="2023-03" db="EMBL/GenBank/DDBJ databases">
        <title>Massive genome expansion in bonnet fungi (Mycena s.s.) driven by repeated elements and novel gene families across ecological guilds.</title>
        <authorList>
            <consortium name="Lawrence Berkeley National Laboratory"/>
            <person name="Harder C.B."/>
            <person name="Miyauchi S."/>
            <person name="Viragh M."/>
            <person name="Kuo A."/>
            <person name="Thoen E."/>
            <person name="Andreopoulos B."/>
            <person name="Lu D."/>
            <person name="Skrede I."/>
            <person name="Drula E."/>
            <person name="Henrissat B."/>
            <person name="Morin E."/>
            <person name="Kohler A."/>
            <person name="Barry K."/>
            <person name="LaButti K."/>
            <person name="Morin E."/>
            <person name="Salamov A."/>
            <person name="Lipzen A."/>
            <person name="Mereny Z."/>
            <person name="Hegedus B."/>
            <person name="Baldrian P."/>
            <person name="Stursova M."/>
            <person name="Weitz H."/>
            <person name="Taylor A."/>
            <person name="Grigoriev I.V."/>
            <person name="Nagy L.G."/>
            <person name="Martin F."/>
            <person name="Kauserud H."/>
        </authorList>
    </citation>
    <scope>NUCLEOTIDE SEQUENCE</scope>
    <source>
        <strain evidence="1">9284</strain>
    </source>
</reference>
<comment type="caution">
    <text evidence="1">The sequence shown here is derived from an EMBL/GenBank/DDBJ whole genome shotgun (WGS) entry which is preliminary data.</text>
</comment>
<keyword evidence="2" id="KW-1185">Reference proteome</keyword>
<proteinExistence type="predicted"/>
<dbReference type="AlphaFoldDB" id="A0AAD7CJ49"/>
<sequence length="425" mass="47528">MLLSRAALTRRVHSRALSSYSPKVRAYPFAISATDAVADVGLTPAVNAGLFDRILTFLGMMEPAKPEKIVPVYFPAWFIDAEVEFNASAPTDTGNVNGRLTAVFLNSYLPGHTMDKVSTISFLSPTLSLCEPVPFSSELETQHGMKVTCLPFKTVPFPVVDLARSLDSERLVVDGMRIDPSSISANLFAAYPVLIPLYLAQYSLEPDEEDTDPIGRTVLVEAHDTNGRIIAEMVDGEIMAFSSRLPPRHPPPPELADSSLYKMLDNAEQRVRRRLEEMQQDEGTAEDMMYCRGDPATFHNISSITLPPKWRIPNLQQHTAWLDKFATAEGIQQLVTGGKLDSMDDPRIRPWTADERNDVRAFFTLGQERSNAYAFLQGLSSIKTKGGIAGDTFQEMEKYAQKFDSQREEATPSWWREWLDSTKKK</sequence>
<name>A0AAD7CJ49_9AGAR</name>
<accession>A0AAD7CJ49</accession>
<evidence type="ECO:0000313" key="2">
    <source>
        <dbReference type="Proteomes" id="UP001221142"/>
    </source>
</evidence>